<reference evidence="2" key="1">
    <citation type="submission" date="2022-10" db="EMBL/GenBank/DDBJ databases">
        <title>The complete genomes of actinobacterial strains from the NBC collection.</title>
        <authorList>
            <person name="Joergensen T.S."/>
            <person name="Alvarez Arevalo M."/>
            <person name="Sterndorff E.B."/>
            <person name="Faurdal D."/>
            <person name="Vuksanovic O."/>
            <person name="Mourched A.-S."/>
            <person name="Charusanti P."/>
            <person name="Shaw S."/>
            <person name="Blin K."/>
            <person name="Weber T."/>
        </authorList>
    </citation>
    <scope>NUCLEOTIDE SEQUENCE</scope>
    <source>
        <strain evidence="2">NBC_00008</strain>
    </source>
</reference>
<accession>A0AAU2W154</accession>
<dbReference type="AlphaFoldDB" id="A0AAU2W154"/>
<name>A0AAU2W154_9ACTN</name>
<dbReference type="Pfam" id="PF06889">
    <property type="entry name" value="DUF1266"/>
    <property type="match status" value="1"/>
</dbReference>
<gene>
    <name evidence="2" type="ORF">OG398_00755</name>
</gene>
<feature type="domain" description="DUF1266" evidence="1">
    <location>
        <begin position="174"/>
        <end position="369"/>
    </location>
</feature>
<evidence type="ECO:0000259" key="1">
    <source>
        <dbReference type="Pfam" id="PF06889"/>
    </source>
</evidence>
<sequence>MLHETAAGGDRDAMLDALAGSRLYVLAARLHADTPGYAPLLTAQPDPVTPGRKCVNVHTSGTLPPWHPEWVFEAIGLDELTRRWPDGVRWLVINPGTPYAVTLAAGPGRRRAWLKAHGRSAGPRTDLLVTHRAGPLHGPLAHGLALGAHLAVNNGLVWNELGATYEGYSTDRARLRNPWGVLDRAAYRETLEALLTTRLVGRTYESVLQLRRTLAGRLGRTPTVPEWSAALTDALTRRQATPSEAAEAHEALRLAVTYEGRLRADGALGADERVDTLAAFDYGRAVNVVRLALGARLCDPREAEQAVLRIGALARQAYGSWAQFSLGYSLARAMHFDEDDRSGVTYEQSLAQHRVLTQDPNSPYRNIAWS</sequence>
<dbReference type="EMBL" id="CP108313">
    <property type="protein sequence ID" value="WTW73710.1"/>
    <property type="molecule type" value="Genomic_DNA"/>
</dbReference>
<organism evidence="2">
    <name type="scientific">Streptomyces sp. NBC_00008</name>
    <dbReference type="NCBI Taxonomy" id="2903610"/>
    <lineage>
        <taxon>Bacteria</taxon>
        <taxon>Bacillati</taxon>
        <taxon>Actinomycetota</taxon>
        <taxon>Actinomycetes</taxon>
        <taxon>Kitasatosporales</taxon>
        <taxon>Streptomycetaceae</taxon>
        <taxon>Streptomyces</taxon>
    </lineage>
</organism>
<proteinExistence type="predicted"/>
<protein>
    <submittedName>
        <fullName evidence="2">DUF1266 domain-containing protein</fullName>
    </submittedName>
</protein>
<evidence type="ECO:0000313" key="2">
    <source>
        <dbReference type="EMBL" id="WTW73710.1"/>
    </source>
</evidence>
<dbReference type="InterPro" id="IPR009677">
    <property type="entry name" value="DUF1266"/>
</dbReference>